<keyword evidence="2 6" id="KW-0689">Ribosomal protein</keyword>
<reference evidence="6 7" key="1">
    <citation type="journal article" date="2015" name="Nat. Commun.">
        <title>Lucilia cuprina genome unlocks parasitic fly biology to underpin future interventions.</title>
        <authorList>
            <person name="Anstead C.A."/>
            <person name="Korhonen P.K."/>
            <person name="Young N.D."/>
            <person name="Hall R.S."/>
            <person name="Jex A.R."/>
            <person name="Murali S.C."/>
            <person name="Hughes D.S."/>
            <person name="Lee S.F."/>
            <person name="Perry T."/>
            <person name="Stroehlein A.J."/>
            <person name="Ansell B.R."/>
            <person name="Breugelmans B."/>
            <person name="Hofmann A."/>
            <person name="Qu J."/>
            <person name="Dugan S."/>
            <person name="Lee S.L."/>
            <person name="Chao H."/>
            <person name="Dinh H."/>
            <person name="Han Y."/>
            <person name="Doddapaneni H.V."/>
            <person name="Worley K.C."/>
            <person name="Muzny D.M."/>
            <person name="Ioannidis P."/>
            <person name="Waterhouse R.M."/>
            <person name="Zdobnov E.M."/>
            <person name="James P.J."/>
            <person name="Bagnall N.H."/>
            <person name="Kotze A.C."/>
            <person name="Gibbs R.A."/>
            <person name="Richards S."/>
            <person name="Batterham P."/>
            <person name="Gasser R.B."/>
        </authorList>
    </citation>
    <scope>NUCLEOTIDE SEQUENCE [LARGE SCALE GENOMIC DNA]</scope>
    <source>
        <strain evidence="6 7">LS</strain>
        <tissue evidence="6">Full body</tissue>
    </source>
</reference>
<proteinExistence type="inferred from homology"/>
<keyword evidence="7" id="KW-1185">Reference proteome</keyword>
<evidence type="ECO:0000313" key="6">
    <source>
        <dbReference type="EMBL" id="KNC29577.1"/>
    </source>
</evidence>
<protein>
    <recommendedName>
        <fullName evidence="4">Large ribosomal subunit protein bL34m</fullName>
    </recommendedName>
    <alternativeName>
        <fullName evidence="5">39S ribosomal protein L34, mitochondrial</fullName>
    </alternativeName>
</protein>
<gene>
    <name evidence="6" type="ORF">FF38_11503</name>
</gene>
<accession>A0A0L0CBG8</accession>
<dbReference type="PANTHER" id="PTHR14503">
    <property type="entry name" value="MITOCHONDRIAL RIBOSOMAL PROTEIN 34 FAMILY MEMBER"/>
    <property type="match status" value="1"/>
</dbReference>
<dbReference type="Proteomes" id="UP000037069">
    <property type="component" value="Unassembled WGS sequence"/>
</dbReference>
<dbReference type="GO" id="GO:0006412">
    <property type="term" value="P:translation"/>
    <property type="evidence" value="ECO:0007669"/>
    <property type="project" value="InterPro"/>
</dbReference>
<dbReference type="OMA" id="CHFPKPM"/>
<evidence type="ECO:0000256" key="1">
    <source>
        <dbReference type="ARBA" id="ARBA00010111"/>
    </source>
</evidence>
<dbReference type="Pfam" id="PF00468">
    <property type="entry name" value="Ribosomal_L34"/>
    <property type="match status" value="1"/>
</dbReference>
<dbReference type="PANTHER" id="PTHR14503:SF4">
    <property type="entry name" value="LARGE RIBOSOMAL SUBUNIT PROTEIN BL34M"/>
    <property type="match status" value="1"/>
</dbReference>
<evidence type="ECO:0000256" key="5">
    <source>
        <dbReference type="ARBA" id="ARBA00035434"/>
    </source>
</evidence>
<dbReference type="AlphaFoldDB" id="A0A0L0CBG8"/>
<comment type="caution">
    <text evidence="6">The sequence shown here is derived from an EMBL/GenBank/DDBJ whole genome shotgun (WGS) entry which is preliminary data.</text>
</comment>
<name>A0A0L0CBG8_LUCCU</name>
<organism evidence="6 7">
    <name type="scientific">Lucilia cuprina</name>
    <name type="common">Green bottle fly</name>
    <name type="synonym">Australian sheep blowfly</name>
    <dbReference type="NCBI Taxonomy" id="7375"/>
    <lineage>
        <taxon>Eukaryota</taxon>
        <taxon>Metazoa</taxon>
        <taxon>Ecdysozoa</taxon>
        <taxon>Arthropoda</taxon>
        <taxon>Hexapoda</taxon>
        <taxon>Insecta</taxon>
        <taxon>Pterygota</taxon>
        <taxon>Neoptera</taxon>
        <taxon>Endopterygota</taxon>
        <taxon>Diptera</taxon>
        <taxon>Brachycera</taxon>
        <taxon>Muscomorpha</taxon>
        <taxon>Oestroidea</taxon>
        <taxon>Calliphoridae</taxon>
        <taxon>Luciliinae</taxon>
        <taxon>Lucilia</taxon>
    </lineage>
</organism>
<dbReference type="GO" id="GO:0005762">
    <property type="term" value="C:mitochondrial large ribosomal subunit"/>
    <property type="evidence" value="ECO:0007669"/>
    <property type="project" value="TreeGrafter"/>
</dbReference>
<dbReference type="Gene3D" id="1.10.287.3980">
    <property type="match status" value="1"/>
</dbReference>
<dbReference type="FunFam" id="1.10.287.3980:FF:000001">
    <property type="entry name" value="Mitochondrial ribosomal protein L34"/>
    <property type="match status" value="1"/>
</dbReference>
<sequence>MFTNILHKTCATLSNYGQMMFTREAHVFNRAVLKCKVRCHFPKPREVKRIKVHGWEARMSTEGGRRVLMRRILKGRYDLAH</sequence>
<keyword evidence="3" id="KW-0687">Ribonucleoprotein</keyword>
<dbReference type="InterPro" id="IPR000271">
    <property type="entry name" value="Ribosomal_bL34"/>
</dbReference>
<dbReference type="NCBIfam" id="TIGR01030">
    <property type="entry name" value="rpmH_bact"/>
    <property type="match status" value="1"/>
</dbReference>
<evidence type="ECO:0000256" key="3">
    <source>
        <dbReference type="ARBA" id="ARBA00023274"/>
    </source>
</evidence>
<dbReference type="GO" id="GO:0003735">
    <property type="term" value="F:structural constituent of ribosome"/>
    <property type="evidence" value="ECO:0007669"/>
    <property type="project" value="InterPro"/>
</dbReference>
<dbReference type="EMBL" id="JRES01000655">
    <property type="protein sequence ID" value="KNC29577.1"/>
    <property type="molecule type" value="Genomic_DNA"/>
</dbReference>
<evidence type="ECO:0000256" key="4">
    <source>
        <dbReference type="ARBA" id="ARBA00035274"/>
    </source>
</evidence>
<dbReference type="OrthoDB" id="431691at2759"/>
<evidence type="ECO:0000313" key="7">
    <source>
        <dbReference type="Proteomes" id="UP000037069"/>
    </source>
</evidence>
<comment type="similarity">
    <text evidence="1">Belongs to the bacterial ribosomal protein bL34 family.</text>
</comment>
<evidence type="ECO:0000256" key="2">
    <source>
        <dbReference type="ARBA" id="ARBA00022980"/>
    </source>
</evidence>